<organism evidence="1 2">
    <name type="scientific">Parafilimonas terrae</name>
    <dbReference type="NCBI Taxonomy" id="1465490"/>
    <lineage>
        <taxon>Bacteria</taxon>
        <taxon>Pseudomonadati</taxon>
        <taxon>Bacteroidota</taxon>
        <taxon>Chitinophagia</taxon>
        <taxon>Chitinophagales</taxon>
        <taxon>Chitinophagaceae</taxon>
        <taxon>Parafilimonas</taxon>
    </lineage>
</organism>
<dbReference type="EMBL" id="FOXQ01000011">
    <property type="protein sequence ID" value="SFQ41905.1"/>
    <property type="molecule type" value="Genomic_DNA"/>
</dbReference>
<gene>
    <name evidence="1" type="ORF">SAMN05444277_111110</name>
</gene>
<dbReference type="STRING" id="1465490.SAMN05444277_111110"/>
<keyword evidence="2" id="KW-1185">Reference proteome</keyword>
<dbReference type="AlphaFoldDB" id="A0A1I5YCE6"/>
<dbReference type="Proteomes" id="UP000199031">
    <property type="component" value="Unassembled WGS sequence"/>
</dbReference>
<protein>
    <submittedName>
        <fullName evidence="1">Uncharacterized protein</fullName>
    </submittedName>
</protein>
<proteinExistence type="predicted"/>
<evidence type="ECO:0000313" key="1">
    <source>
        <dbReference type="EMBL" id="SFQ41905.1"/>
    </source>
</evidence>
<name>A0A1I5YCE6_9BACT</name>
<evidence type="ECO:0000313" key="2">
    <source>
        <dbReference type="Proteomes" id="UP000199031"/>
    </source>
</evidence>
<reference evidence="1 2" key="1">
    <citation type="submission" date="2016-10" db="EMBL/GenBank/DDBJ databases">
        <authorList>
            <person name="de Groot N.N."/>
        </authorList>
    </citation>
    <scope>NUCLEOTIDE SEQUENCE [LARGE SCALE GENOMIC DNA]</scope>
    <source>
        <strain evidence="1 2">DSM 28286</strain>
    </source>
</reference>
<accession>A0A1I5YCE6</accession>
<sequence>MNGKKIRIFKTFQEQEIHHLQWMINSTPKERFSALLKMQQLTNKFKKNIPAKRTIIIHNGSAQ</sequence>